<keyword evidence="1" id="KW-0378">Hydrolase</keyword>
<dbReference type="PANTHER" id="PTHR42916:SF1">
    <property type="entry name" value="PROTEIN PHYLLO, CHLOROPLASTIC"/>
    <property type="match status" value="1"/>
</dbReference>
<dbReference type="GO" id="GO:0016787">
    <property type="term" value="F:hydrolase activity"/>
    <property type="evidence" value="ECO:0007669"/>
    <property type="project" value="UniProtKB-KW"/>
</dbReference>
<proteinExistence type="predicted"/>
<keyword evidence="2" id="KW-1185">Reference proteome</keyword>
<name>A0AAX4HKJ6_9BACT</name>
<reference evidence="1 2" key="1">
    <citation type="submission" date="2023-11" db="EMBL/GenBank/DDBJ databases">
        <title>Peredibacter starrii A3.12.</title>
        <authorList>
            <person name="Mitchell R.J."/>
        </authorList>
    </citation>
    <scope>NUCLEOTIDE SEQUENCE [LARGE SCALE GENOMIC DNA]</scope>
    <source>
        <strain evidence="1 2">A3.12</strain>
    </source>
</reference>
<organism evidence="1 2">
    <name type="scientific">Peredibacter starrii</name>
    <dbReference type="NCBI Taxonomy" id="28202"/>
    <lineage>
        <taxon>Bacteria</taxon>
        <taxon>Pseudomonadati</taxon>
        <taxon>Bdellovibrionota</taxon>
        <taxon>Bacteriovoracia</taxon>
        <taxon>Bacteriovoracales</taxon>
        <taxon>Bacteriovoracaceae</taxon>
        <taxon>Peredibacter</taxon>
    </lineage>
</organism>
<dbReference type="SUPFAM" id="SSF53474">
    <property type="entry name" value="alpha/beta-Hydrolases"/>
    <property type="match status" value="1"/>
</dbReference>
<accession>A0AAX4HKJ6</accession>
<dbReference type="InterPro" id="IPR029058">
    <property type="entry name" value="AB_hydrolase_fold"/>
</dbReference>
<protein>
    <submittedName>
        <fullName evidence="1">Alpha/beta fold hydrolase</fullName>
    </submittedName>
</protein>
<evidence type="ECO:0000313" key="2">
    <source>
        <dbReference type="Proteomes" id="UP001324634"/>
    </source>
</evidence>
<gene>
    <name evidence="1" type="ORF">SOO65_13785</name>
</gene>
<dbReference type="RefSeq" id="WP_321391093.1">
    <property type="nucleotide sequence ID" value="NZ_CP139487.1"/>
</dbReference>
<dbReference type="Proteomes" id="UP001324634">
    <property type="component" value="Chromosome"/>
</dbReference>
<dbReference type="Gene3D" id="3.40.50.1820">
    <property type="entry name" value="alpha/beta hydrolase"/>
    <property type="match status" value="1"/>
</dbReference>
<dbReference type="KEGG" id="psti:SOO65_13785"/>
<sequence length="209" mass="24188">MIHVFHGFLGSPEDFKFLIQDNVILHDLYSSDFNPDIKPGDTLIGYSMGGRIAMELANKVNWNINKLVLMNSHPGLDFDDEKESRREWEDSVLKKLKTMTPEKFFDYWNELPIFEFDSPLSPISDERYLASQKLFDQFRLSKQPNFLPVLEDHKDQVLYLVGLFDNKYFTLAEEVIAPYGIQVTPIAGGHRLFQNPQEVKSILTNEGIL</sequence>
<evidence type="ECO:0000313" key="1">
    <source>
        <dbReference type="EMBL" id="WPU63760.1"/>
    </source>
</evidence>
<dbReference type="EMBL" id="CP139487">
    <property type="protein sequence ID" value="WPU63760.1"/>
    <property type="molecule type" value="Genomic_DNA"/>
</dbReference>
<dbReference type="PANTHER" id="PTHR42916">
    <property type="entry name" value="2-SUCCINYL-5-ENOLPYRUVYL-6-HYDROXY-3-CYCLOHEXENE-1-CARBOXYLATE SYNTHASE"/>
    <property type="match status" value="1"/>
</dbReference>
<dbReference type="AlphaFoldDB" id="A0AAX4HKJ6"/>